<sequence length="405" mass="41166">MVNKFDSFIKGDPVRNMEFTKRMSGRLPANPTNAKKGVGDFGKAASLIMWTITIVEVLELTTGFGPPADGSDLEGGAQQFADLSAQLKSALPDDNWQGSASQAYADLDTTLQNMATSMAELDNQLAALVKDQAEWVDHMRLAFGILKDVLFAAFLIEMLMFMIPPSGPLAAKIFAGIVCGLGIAGALSFLGVLLNYSITNGQKADALAAQYTQLAAGAVQTGSLAQAKVATTGESSVSSFEAVSASMSGPAVTAAPVPAVAAPVKPRNGADDERAPVSAQMSAADTAAGATADAPTTPDQSTPSTPAAAMPTVAQLSAMSGQASKLSGKLSPHAQLVNQAMAQIQQLTQTAQQGQGTAAPAEPAATEEADVEGAGAGMGTEGTQRAPIEATAGAEAAPSRAGRVI</sequence>
<dbReference type="EMBL" id="LQPH01000046">
    <property type="protein sequence ID" value="ORW30721.1"/>
    <property type="molecule type" value="Genomic_DNA"/>
</dbReference>
<keyword evidence="2" id="KW-1133">Transmembrane helix</keyword>
<evidence type="ECO:0000313" key="4">
    <source>
        <dbReference type="EMBL" id="ORW30721.1"/>
    </source>
</evidence>
<evidence type="ECO:0000256" key="2">
    <source>
        <dbReference type="SAM" id="Phobius"/>
    </source>
</evidence>
<proteinExistence type="predicted"/>
<dbReference type="Proteomes" id="UP000193781">
    <property type="component" value="Unassembled WGS sequence"/>
</dbReference>
<evidence type="ECO:0000313" key="5">
    <source>
        <dbReference type="Proteomes" id="UP000193781"/>
    </source>
</evidence>
<evidence type="ECO:0000259" key="3">
    <source>
        <dbReference type="Pfam" id="PF18879"/>
    </source>
</evidence>
<gene>
    <name evidence="4" type="ORF">AWC17_00835</name>
</gene>
<feature type="region of interest" description="Disordered" evidence="1">
    <location>
        <begin position="351"/>
        <end position="405"/>
    </location>
</feature>
<evidence type="ECO:0000256" key="1">
    <source>
        <dbReference type="SAM" id="MobiDB-lite"/>
    </source>
</evidence>
<feature type="region of interest" description="Disordered" evidence="1">
    <location>
        <begin position="263"/>
        <end position="308"/>
    </location>
</feature>
<accession>A0A1X1ZY52</accession>
<dbReference type="InterPro" id="IPR043796">
    <property type="entry name" value="ESX-1_EspA/EspE-like"/>
</dbReference>
<feature type="compositionally biased region" description="Low complexity" evidence="1">
    <location>
        <begin position="381"/>
        <end position="405"/>
    </location>
</feature>
<dbReference type="Pfam" id="PF18879">
    <property type="entry name" value="EspA_EspE"/>
    <property type="match status" value="1"/>
</dbReference>
<reference evidence="4 5" key="1">
    <citation type="submission" date="2016-01" db="EMBL/GenBank/DDBJ databases">
        <title>The new phylogeny of the genus Mycobacterium.</title>
        <authorList>
            <person name="Tarcisio F."/>
            <person name="Conor M."/>
            <person name="Antonella G."/>
            <person name="Elisabetta G."/>
            <person name="Giulia F.S."/>
            <person name="Sara T."/>
            <person name="Anna F."/>
            <person name="Clotilde B."/>
            <person name="Roberto B."/>
            <person name="Veronica D.S."/>
            <person name="Fabio R."/>
            <person name="Monica P."/>
            <person name="Olivier J."/>
            <person name="Enrico T."/>
            <person name="Nicola S."/>
        </authorList>
    </citation>
    <scope>NUCLEOTIDE SEQUENCE [LARGE SCALE GENOMIC DNA]</scope>
    <source>
        <strain evidence="4 5">DSM 44803</strain>
    </source>
</reference>
<keyword evidence="2" id="KW-0472">Membrane</keyword>
<feature type="transmembrane region" description="Helical" evidence="2">
    <location>
        <begin position="173"/>
        <end position="194"/>
    </location>
</feature>
<name>A0A1X1ZY52_9MYCO</name>
<feature type="domain" description="ESX-1 secretion-associated protein EspA/EspE-like" evidence="3">
    <location>
        <begin position="62"/>
        <end position="140"/>
    </location>
</feature>
<dbReference type="AlphaFoldDB" id="A0A1X1ZY52"/>
<keyword evidence="2" id="KW-0812">Transmembrane</keyword>
<comment type="caution">
    <text evidence="4">The sequence shown here is derived from an EMBL/GenBank/DDBJ whole genome shotgun (WGS) entry which is preliminary data.</text>
</comment>
<feature type="compositionally biased region" description="Low complexity" evidence="1">
    <location>
        <begin position="351"/>
        <end position="364"/>
    </location>
</feature>
<feature type="compositionally biased region" description="Low complexity" evidence="1">
    <location>
        <begin position="278"/>
        <end position="308"/>
    </location>
</feature>
<organism evidence="4 5">
    <name type="scientific">Mycobacterium nebraskense</name>
    <dbReference type="NCBI Taxonomy" id="244292"/>
    <lineage>
        <taxon>Bacteria</taxon>
        <taxon>Bacillati</taxon>
        <taxon>Actinomycetota</taxon>
        <taxon>Actinomycetes</taxon>
        <taxon>Mycobacteriales</taxon>
        <taxon>Mycobacteriaceae</taxon>
        <taxon>Mycobacterium</taxon>
    </lineage>
</organism>
<feature type="transmembrane region" description="Helical" evidence="2">
    <location>
        <begin position="149"/>
        <end position="167"/>
    </location>
</feature>
<keyword evidence="5" id="KW-1185">Reference proteome</keyword>
<protein>
    <recommendedName>
        <fullName evidence="3">ESX-1 secretion-associated protein EspA/EspE-like domain-containing protein</fullName>
    </recommendedName>
</protein>